<gene>
    <name evidence="2" type="ORF">H9L23_10605</name>
</gene>
<feature type="domain" description="TIR" evidence="1">
    <location>
        <begin position="3"/>
        <end position="133"/>
    </location>
</feature>
<dbReference type="KEGG" id="proe:H9L23_10605"/>
<accession>A0A7G9QMB1</accession>
<dbReference type="PROSITE" id="PS50104">
    <property type="entry name" value="TIR"/>
    <property type="match status" value="1"/>
</dbReference>
<dbReference type="InterPro" id="IPR011990">
    <property type="entry name" value="TPR-like_helical_dom_sf"/>
</dbReference>
<dbReference type="InterPro" id="IPR019734">
    <property type="entry name" value="TPR_rpt"/>
</dbReference>
<dbReference type="PANTHER" id="PTHR44809:SF1">
    <property type="entry name" value="PROTEIN O-MANNOSYL-TRANSFERASE TMTC1"/>
    <property type="match status" value="1"/>
</dbReference>
<dbReference type="InterPro" id="IPR000157">
    <property type="entry name" value="TIR_dom"/>
</dbReference>
<dbReference type="RefSeq" id="WP_187594928.1">
    <property type="nucleotide sequence ID" value="NZ_CP060723.1"/>
</dbReference>
<dbReference type="InterPro" id="IPR052943">
    <property type="entry name" value="TMTC_O-mannosyl-trnsfr"/>
</dbReference>
<name>A0A7G9QMB1_9SPHI</name>
<dbReference type="Pfam" id="PF13676">
    <property type="entry name" value="TIR_2"/>
    <property type="match status" value="1"/>
</dbReference>
<proteinExistence type="predicted"/>
<dbReference type="SMART" id="SM00028">
    <property type="entry name" value="TPR"/>
    <property type="match status" value="4"/>
</dbReference>
<dbReference type="Proteomes" id="UP000515806">
    <property type="component" value="Chromosome"/>
</dbReference>
<organism evidence="2 3">
    <name type="scientific">Pedobacter roseus</name>
    <dbReference type="NCBI Taxonomy" id="336820"/>
    <lineage>
        <taxon>Bacteria</taxon>
        <taxon>Pseudomonadati</taxon>
        <taxon>Bacteroidota</taxon>
        <taxon>Sphingobacteriia</taxon>
        <taxon>Sphingobacteriales</taxon>
        <taxon>Sphingobacteriaceae</taxon>
        <taxon>Pedobacter</taxon>
    </lineage>
</organism>
<dbReference type="SMART" id="SM00671">
    <property type="entry name" value="SEL1"/>
    <property type="match status" value="2"/>
</dbReference>
<evidence type="ECO:0000259" key="1">
    <source>
        <dbReference type="PROSITE" id="PS50104"/>
    </source>
</evidence>
<protein>
    <submittedName>
        <fullName evidence="2">TIR domain-containing protein</fullName>
    </submittedName>
</protein>
<dbReference type="PANTHER" id="PTHR44809">
    <property type="match status" value="1"/>
</dbReference>
<dbReference type="SMART" id="SM00255">
    <property type="entry name" value="TIR"/>
    <property type="match status" value="1"/>
</dbReference>
<reference evidence="2 3" key="1">
    <citation type="submission" date="2020-08" db="EMBL/GenBank/DDBJ databases">
        <title>Genome sequence of Pedobacter roseus KACC 11594T.</title>
        <authorList>
            <person name="Hyun D.-W."/>
            <person name="Bae J.-W."/>
        </authorList>
    </citation>
    <scope>NUCLEOTIDE SEQUENCE [LARGE SCALE GENOMIC DNA]</scope>
    <source>
        <strain evidence="2 3">KACC 11594</strain>
    </source>
</reference>
<dbReference type="InterPro" id="IPR035897">
    <property type="entry name" value="Toll_tir_struct_dom_sf"/>
</dbReference>
<dbReference type="Gene3D" id="1.25.40.10">
    <property type="entry name" value="Tetratricopeptide repeat domain"/>
    <property type="match status" value="2"/>
</dbReference>
<evidence type="ECO:0000313" key="2">
    <source>
        <dbReference type="EMBL" id="QNN44486.1"/>
    </source>
</evidence>
<dbReference type="SUPFAM" id="SSF48452">
    <property type="entry name" value="TPR-like"/>
    <property type="match status" value="1"/>
</dbReference>
<dbReference type="SUPFAM" id="SSF52200">
    <property type="entry name" value="Toll/Interleukin receptor TIR domain"/>
    <property type="match status" value="1"/>
</dbReference>
<dbReference type="Gene3D" id="3.40.50.10140">
    <property type="entry name" value="Toll/interleukin-1 receptor homology (TIR) domain"/>
    <property type="match status" value="1"/>
</dbReference>
<dbReference type="AlphaFoldDB" id="A0A7G9QMB1"/>
<dbReference type="Pfam" id="PF13181">
    <property type="entry name" value="TPR_8"/>
    <property type="match status" value="3"/>
</dbReference>
<dbReference type="EMBL" id="CP060723">
    <property type="protein sequence ID" value="QNN44486.1"/>
    <property type="molecule type" value="Genomic_DNA"/>
</dbReference>
<sequence>MSKTPTVFLSYCWANHAEAEEIYNDLKQIGILLKKDNHEISYKDDLKSFMRSIRDTDYSILLISKDYLQSLNCMYEVTHLLKEKNVQKKILPVIIDDTSIFKPLDRIAYIKYWEQEKKNLQGQLIKIDPLNALDVYADLKLINEASQSIDNFITFITSMLIVKYSELRPTNYSHLLKAMGIEDVKYLTDLIAVVQTKSVEKRELLLDEYITKFPPNTFYHTSKAVTCTMAGKFEQAKLNYLQAIKLKSDNYEALNNLGMLYKDVFNNVAKAQECFEKAIKVEPKLTIARLNLAVLRSQYFKDLKSAKFQYERILSYDPKEPRAHNNLGNYYRDIVGKTEDHEKAEFHFKKAIEFDPDYLEAHMNYANFLKLNGRMNEGNSLYRKALELDKDGKFAEVIKTMLNSVKG</sequence>
<evidence type="ECO:0000313" key="3">
    <source>
        <dbReference type="Proteomes" id="UP000515806"/>
    </source>
</evidence>
<keyword evidence="3" id="KW-1185">Reference proteome</keyword>
<dbReference type="GO" id="GO:0007165">
    <property type="term" value="P:signal transduction"/>
    <property type="evidence" value="ECO:0007669"/>
    <property type="project" value="InterPro"/>
</dbReference>
<dbReference type="InterPro" id="IPR006597">
    <property type="entry name" value="Sel1-like"/>
</dbReference>